<keyword evidence="3" id="KW-0808">Transferase</keyword>
<evidence type="ECO:0000313" key="13">
    <source>
        <dbReference type="Proteomes" id="UP001341281"/>
    </source>
</evidence>
<feature type="region of interest" description="Disordered" evidence="9">
    <location>
        <begin position="300"/>
        <end position="349"/>
    </location>
</feature>
<dbReference type="GO" id="GO:0000139">
    <property type="term" value="C:Golgi membrane"/>
    <property type="evidence" value="ECO:0007669"/>
    <property type="project" value="UniProtKB-SubCell"/>
</dbReference>
<comment type="similarity">
    <text evidence="2">Belongs to the PC-esterase family. TBL subfamily.</text>
</comment>
<keyword evidence="13" id="KW-1185">Reference proteome</keyword>
<keyword evidence="5" id="KW-0735">Signal-anchor</keyword>
<protein>
    <recommendedName>
        <fullName evidence="14">Trichome birefringence-like N-terminal domain-containing protein</fullName>
    </recommendedName>
</protein>
<evidence type="ECO:0000256" key="2">
    <source>
        <dbReference type="ARBA" id="ARBA00007727"/>
    </source>
</evidence>
<dbReference type="AlphaFoldDB" id="A0AAQ3X176"/>
<evidence type="ECO:0000256" key="8">
    <source>
        <dbReference type="ARBA" id="ARBA00023136"/>
    </source>
</evidence>
<evidence type="ECO:0000259" key="11">
    <source>
        <dbReference type="Pfam" id="PF14416"/>
    </source>
</evidence>
<evidence type="ECO:0000256" key="3">
    <source>
        <dbReference type="ARBA" id="ARBA00022679"/>
    </source>
</evidence>
<proteinExistence type="inferred from homology"/>
<gene>
    <name evidence="12" type="ORF">U9M48_029161</name>
</gene>
<dbReference type="GO" id="GO:1990538">
    <property type="term" value="F:xylan O-acetyltransferase activity"/>
    <property type="evidence" value="ECO:0007669"/>
    <property type="project" value="UniProtKB-ARBA"/>
</dbReference>
<feature type="region of interest" description="Disordered" evidence="9">
    <location>
        <begin position="751"/>
        <end position="770"/>
    </location>
</feature>
<organism evidence="12 13">
    <name type="scientific">Paspalum notatum var. saurae</name>
    <dbReference type="NCBI Taxonomy" id="547442"/>
    <lineage>
        <taxon>Eukaryota</taxon>
        <taxon>Viridiplantae</taxon>
        <taxon>Streptophyta</taxon>
        <taxon>Embryophyta</taxon>
        <taxon>Tracheophyta</taxon>
        <taxon>Spermatophyta</taxon>
        <taxon>Magnoliopsida</taxon>
        <taxon>Liliopsida</taxon>
        <taxon>Poales</taxon>
        <taxon>Poaceae</taxon>
        <taxon>PACMAD clade</taxon>
        <taxon>Panicoideae</taxon>
        <taxon>Andropogonodae</taxon>
        <taxon>Paspaleae</taxon>
        <taxon>Paspalinae</taxon>
        <taxon>Paspalum</taxon>
    </lineage>
</organism>
<evidence type="ECO:0008006" key="14">
    <source>
        <dbReference type="Google" id="ProtNLM"/>
    </source>
</evidence>
<dbReference type="Proteomes" id="UP001341281">
    <property type="component" value="Chromosome 06"/>
</dbReference>
<reference evidence="12 13" key="1">
    <citation type="submission" date="2024-02" db="EMBL/GenBank/DDBJ databases">
        <title>High-quality chromosome-scale genome assembly of Pensacola bahiagrass (Paspalum notatum Flugge var. saurae).</title>
        <authorList>
            <person name="Vega J.M."/>
            <person name="Podio M."/>
            <person name="Orjuela J."/>
            <person name="Siena L.A."/>
            <person name="Pessino S.C."/>
            <person name="Combes M.C."/>
            <person name="Mariac C."/>
            <person name="Albertini E."/>
            <person name="Pupilli F."/>
            <person name="Ortiz J.P.A."/>
            <person name="Leblanc O."/>
        </authorList>
    </citation>
    <scope>NUCLEOTIDE SEQUENCE [LARGE SCALE GENOMIC DNA]</scope>
    <source>
        <strain evidence="12">R1</strain>
        <tissue evidence="12">Leaf</tissue>
    </source>
</reference>
<feature type="compositionally biased region" description="Gly residues" evidence="9">
    <location>
        <begin position="759"/>
        <end position="768"/>
    </location>
</feature>
<evidence type="ECO:0000256" key="4">
    <source>
        <dbReference type="ARBA" id="ARBA00022692"/>
    </source>
</evidence>
<feature type="region of interest" description="Disordered" evidence="9">
    <location>
        <begin position="42"/>
        <end position="72"/>
    </location>
</feature>
<comment type="subcellular location">
    <subcellularLocation>
        <location evidence="1">Golgi apparatus membrane</location>
        <topology evidence="1">Single-pass type II membrane protein</topology>
    </subcellularLocation>
</comment>
<sequence>MLTPPCGVRSLVEQLFHVQLQSLDKSLVLLFVPGMEEASGAAISRSRRGSGCGHRATGGGTTPPSATSRTARRELRAQGAPGHHLPRLAAAGWQPAAPGCQLPAFDATAFLAAARRVRRRLHGADPGGSESLLRLLSSAGASSPFPRRLVYPDAGDPGLFQFWCWAFPSHDVTVSMYWAPFLARATGRVDDYTLRYSSVYLDALAERWSGEADTMDVAVVSGQRRPLWAMFYSGSEVLGVHMLPESNHNEIGFLSPFREAIRRSVERLSSGVATVSPSHFEKAWDGTTRCARNKELYRDGEKEAERGGRAQKGRSRGGFLGGGGEERRGAEDQGAGGDEAGDDEAGWAPRRIHARDPFAPGKPERMLNDCLHFCLPGPLDTFNETLLQLLTTHEPLHPPPSHKQKASSSSSKGGYFVVPRPVCAWLILGFVALALLHVLCCTPPGTQEAVLSPLLQYVDDTYNFVSSSGPQNCNYSDGRWVHAPGHARRYNATECNVKDSHNCLRNGRPDTGYLDWRWQPAGCRLPAFSARAFLSAVRGQHVAFVGDSMSRNQAQSLVCLLAAAVPHRVVYRDADPRKFNLWRYAFPSYGVTVSFYWAPFIARATGKAVNESMPQNMNYVHLDALDDRWAADADAMDVVVFSIGHWPLNGAIYYNNSVEIGHHGHQDRNSTRVGYAIPMRHAYRRALDRLMSPDGGRARTVVLATFSPAHFEGNTLTTMCPRKEPYKPGEKELRDLEKELISIVYEETEAARARHGGGGEDGGGGGGSRSRVEVLDVTKLAVMRPDGHPGPYMHRDPFEHEVQPWMSADCLHFCLPGPVDTFNEILQQILRKRRCCPA</sequence>
<evidence type="ECO:0000256" key="9">
    <source>
        <dbReference type="SAM" id="MobiDB-lite"/>
    </source>
</evidence>
<keyword evidence="8" id="KW-0472">Membrane</keyword>
<name>A0AAQ3X176_PASNO</name>
<dbReference type="PANTHER" id="PTHR32285:SF195">
    <property type="entry name" value="DUF231 DOMAIN CONTAINING FAMILY PROTEIN-RELATED"/>
    <property type="match status" value="1"/>
</dbReference>
<dbReference type="PANTHER" id="PTHR32285">
    <property type="entry name" value="PROTEIN TRICHOME BIREFRINGENCE-LIKE 9-RELATED"/>
    <property type="match status" value="1"/>
</dbReference>
<dbReference type="Pfam" id="PF13839">
    <property type="entry name" value="PC-Esterase"/>
    <property type="match status" value="3"/>
</dbReference>
<evidence type="ECO:0000313" key="12">
    <source>
        <dbReference type="EMBL" id="WVZ81822.1"/>
    </source>
</evidence>
<evidence type="ECO:0000259" key="10">
    <source>
        <dbReference type="Pfam" id="PF13839"/>
    </source>
</evidence>
<feature type="domain" description="Trichome birefringence-like C-terminal" evidence="10">
    <location>
        <begin position="363"/>
        <end position="388"/>
    </location>
</feature>
<keyword evidence="7" id="KW-0333">Golgi apparatus</keyword>
<evidence type="ECO:0000256" key="5">
    <source>
        <dbReference type="ARBA" id="ARBA00022968"/>
    </source>
</evidence>
<dbReference type="InterPro" id="IPR026057">
    <property type="entry name" value="TBL_C"/>
</dbReference>
<keyword evidence="4" id="KW-0812">Transmembrane</keyword>
<dbReference type="InterPro" id="IPR025846">
    <property type="entry name" value="TBL_N"/>
</dbReference>
<feature type="domain" description="Trichome birefringence-like C-terminal" evidence="10">
    <location>
        <begin position="102"/>
        <end position="303"/>
    </location>
</feature>
<evidence type="ECO:0000256" key="1">
    <source>
        <dbReference type="ARBA" id="ARBA00004323"/>
    </source>
</evidence>
<dbReference type="Pfam" id="PF14416">
    <property type="entry name" value="PMR5N"/>
    <property type="match status" value="1"/>
</dbReference>
<feature type="region of interest" description="Disordered" evidence="9">
    <location>
        <begin position="393"/>
        <end position="412"/>
    </location>
</feature>
<evidence type="ECO:0000256" key="7">
    <source>
        <dbReference type="ARBA" id="ARBA00023034"/>
    </source>
</evidence>
<evidence type="ECO:0000256" key="6">
    <source>
        <dbReference type="ARBA" id="ARBA00022989"/>
    </source>
</evidence>
<dbReference type="InterPro" id="IPR029962">
    <property type="entry name" value="TBL"/>
</dbReference>
<feature type="domain" description="Trichome birefringence-like N-terminal" evidence="11">
    <location>
        <begin position="472"/>
        <end position="523"/>
    </location>
</feature>
<feature type="domain" description="Trichome birefringence-like C-terminal" evidence="10">
    <location>
        <begin position="525"/>
        <end position="828"/>
    </location>
</feature>
<dbReference type="EMBL" id="CP144750">
    <property type="protein sequence ID" value="WVZ81822.1"/>
    <property type="molecule type" value="Genomic_DNA"/>
</dbReference>
<feature type="compositionally biased region" description="Gly residues" evidence="9">
    <location>
        <begin position="50"/>
        <end position="61"/>
    </location>
</feature>
<accession>A0AAQ3X176</accession>
<keyword evidence="6" id="KW-1133">Transmembrane helix</keyword>